<dbReference type="PROSITE" id="PS51186">
    <property type="entry name" value="GNAT"/>
    <property type="match status" value="1"/>
</dbReference>
<dbReference type="InterPro" id="IPR016181">
    <property type="entry name" value="Acyl_CoA_acyltransferase"/>
</dbReference>
<reference evidence="5" key="3">
    <citation type="submission" date="2020-09" db="EMBL/GenBank/DDBJ databases">
        <authorList>
            <person name="Sun Q."/>
            <person name="Zhou Y."/>
        </authorList>
    </citation>
    <scope>NUCLEOTIDE SEQUENCE</scope>
    <source>
        <strain evidence="5">CGMCC 4.7206</strain>
    </source>
</reference>
<evidence type="ECO:0000313" key="4">
    <source>
        <dbReference type="EMBL" id="GAA0531651.1"/>
    </source>
</evidence>
<name>A0A917JSN3_9PSEU</name>
<sequence length="218" mass="23783">MLPVGARERKAAVPQCPREHVTKPSFGSLIEFKGALSIVADDIDPAGFVTGPHRVDTPHPDLAQALADLWGRVTVAGGAVGFSPTDPVDRLREAATALVEDVRHRRAHLITLGQQHVLVGMAALRARQLPVRQHTGELVWLAVDPQLQGKGWGKQLHDAVVAQAQALGLEKLDLVTRSGHGLERFYTNLGWVERGRWPGAVRVAPGDDRDEIWLTRDV</sequence>
<dbReference type="CDD" id="cd04301">
    <property type="entry name" value="NAT_SF"/>
    <property type="match status" value="1"/>
</dbReference>
<evidence type="ECO:0000259" key="3">
    <source>
        <dbReference type="PROSITE" id="PS51186"/>
    </source>
</evidence>
<dbReference type="EMBL" id="BAAAHC010000015">
    <property type="protein sequence ID" value="GAA0531651.1"/>
    <property type="molecule type" value="Genomic_DNA"/>
</dbReference>
<reference evidence="5 6" key="1">
    <citation type="journal article" date="2014" name="Int. J. Syst. Evol. Microbiol.">
        <title>Complete genome sequence of Corynebacterium casei LMG S-19264T (=DSM 44701T), isolated from a smear-ripened cheese.</title>
        <authorList>
            <consortium name="US DOE Joint Genome Institute (JGI-PGF)"/>
            <person name="Walter F."/>
            <person name="Albersmeier A."/>
            <person name="Kalinowski J."/>
            <person name="Ruckert C."/>
        </authorList>
    </citation>
    <scope>NUCLEOTIDE SEQUENCE [LARGE SCALE GENOMIC DNA]</scope>
    <source>
        <strain evidence="5 6">CGMCC 4.7206</strain>
    </source>
</reference>
<dbReference type="InterPro" id="IPR050832">
    <property type="entry name" value="Bact_Acetyltransf"/>
</dbReference>
<evidence type="ECO:0000256" key="2">
    <source>
        <dbReference type="ARBA" id="ARBA00023315"/>
    </source>
</evidence>
<reference evidence="4" key="4">
    <citation type="submission" date="2023-12" db="EMBL/GenBank/DDBJ databases">
        <authorList>
            <person name="Sun Q."/>
            <person name="Inoue M."/>
        </authorList>
    </citation>
    <scope>NUCLEOTIDE SEQUENCE</scope>
    <source>
        <strain evidence="4">JCM 10664</strain>
    </source>
</reference>
<dbReference type="Pfam" id="PF00583">
    <property type="entry name" value="Acetyltransf_1"/>
    <property type="match status" value="1"/>
</dbReference>
<protein>
    <recommendedName>
        <fullName evidence="3">N-acetyltransferase domain-containing protein</fullName>
    </recommendedName>
</protein>
<comment type="caution">
    <text evidence="5">The sequence shown here is derived from an EMBL/GenBank/DDBJ whole genome shotgun (WGS) entry which is preliminary data.</text>
</comment>
<evidence type="ECO:0000313" key="7">
    <source>
        <dbReference type="Proteomes" id="UP001500220"/>
    </source>
</evidence>
<dbReference type="GO" id="GO:0016747">
    <property type="term" value="F:acyltransferase activity, transferring groups other than amino-acyl groups"/>
    <property type="evidence" value="ECO:0007669"/>
    <property type="project" value="InterPro"/>
</dbReference>
<evidence type="ECO:0000313" key="5">
    <source>
        <dbReference type="EMBL" id="GGI79570.1"/>
    </source>
</evidence>
<dbReference type="EMBL" id="BMMT01000004">
    <property type="protein sequence ID" value="GGI79570.1"/>
    <property type="molecule type" value="Genomic_DNA"/>
</dbReference>
<evidence type="ECO:0000256" key="1">
    <source>
        <dbReference type="ARBA" id="ARBA00022679"/>
    </source>
</evidence>
<dbReference type="InterPro" id="IPR000182">
    <property type="entry name" value="GNAT_dom"/>
</dbReference>
<keyword evidence="2" id="KW-0012">Acyltransferase</keyword>
<feature type="domain" description="N-acetyltransferase" evidence="3">
    <location>
        <begin position="53"/>
        <end position="218"/>
    </location>
</feature>
<dbReference type="AlphaFoldDB" id="A0A917JSN3"/>
<reference evidence="4 7" key="2">
    <citation type="journal article" date="2019" name="Int. J. Syst. Evol. Microbiol.">
        <title>The Global Catalogue of Microorganisms (GCM) 10K type strain sequencing project: providing services to taxonomists for standard genome sequencing and annotation.</title>
        <authorList>
            <consortium name="The Broad Institute Genomics Platform"/>
            <consortium name="The Broad Institute Genome Sequencing Center for Infectious Disease"/>
            <person name="Wu L."/>
            <person name="Ma J."/>
        </authorList>
    </citation>
    <scope>NUCLEOTIDE SEQUENCE [LARGE SCALE GENOMIC DNA]</scope>
    <source>
        <strain evidence="4 7">JCM 10664</strain>
    </source>
</reference>
<organism evidence="5 6">
    <name type="scientific">Saccharopolyspora thermophila</name>
    <dbReference type="NCBI Taxonomy" id="89367"/>
    <lineage>
        <taxon>Bacteria</taxon>
        <taxon>Bacillati</taxon>
        <taxon>Actinomycetota</taxon>
        <taxon>Actinomycetes</taxon>
        <taxon>Pseudonocardiales</taxon>
        <taxon>Pseudonocardiaceae</taxon>
        <taxon>Saccharopolyspora</taxon>
    </lineage>
</organism>
<accession>A0A917JSN3</accession>
<dbReference type="SUPFAM" id="SSF55729">
    <property type="entry name" value="Acyl-CoA N-acyltransferases (Nat)"/>
    <property type="match status" value="1"/>
</dbReference>
<keyword evidence="1" id="KW-0808">Transferase</keyword>
<gene>
    <name evidence="4" type="ORF">GCM10009545_37590</name>
    <name evidence="5" type="ORF">GCM10011581_15980</name>
</gene>
<dbReference type="Gene3D" id="3.40.630.30">
    <property type="match status" value="1"/>
</dbReference>
<dbReference type="Proteomes" id="UP001500220">
    <property type="component" value="Unassembled WGS sequence"/>
</dbReference>
<proteinExistence type="predicted"/>
<keyword evidence="7" id="KW-1185">Reference proteome</keyword>
<evidence type="ECO:0000313" key="6">
    <source>
        <dbReference type="Proteomes" id="UP000597989"/>
    </source>
</evidence>
<dbReference type="Proteomes" id="UP000597989">
    <property type="component" value="Unassembled WGS sequence"/>
</dbReference>
<dbReference type="PANTHER" id="PTHR43877">
    <property type="entry name" value="AMINOALKYLPHOSPHONATE N-ACETYLTRANSFERASE-RELATED-RELATED"/>
    <property type="match status" value="1"/>
</dbReference>